<proteinExistence type="predicted"/>
<keyword evidence="1" id="KW-0472">Membrane</keyword>
<evidence type="ECO:0008006" key="4">
    <source>
        <dbReference type="Google" id="ProtNLM"/>
    </source>
</evidence>
<reference evidence="3" key="1">
    <citation type="submission" date="2011-08" db="EMBL/GenBank/DDBJ databases">
        <authorList>
            <person name="Rombauts S."/>
        </authorList>
    </citation>
    <scope>NUCLEOTIDE SEQUENCE</scope>
    <source>
        <strain evidence="3">London</strain>
    </source>
</reference>
<dbReference type="EnsemblMetazoa" id="tetur13g04650.1">
    <property type="protein sequence ID" value="tetur13g04650.1"/>
    <property type="gene ID" value="tetur13g04650"/>
</dbReference>
<dbReference type="Proteomes" id="UP000015104">
    <property type="component" value="Unassembled WGS sequence"/>
</dbReference>
<name>T1KKQ9_TETUR</name>
<protein>
    <recommendedName>
        <fullName evidence="4">Odorant receptor</fullName>
    </recommendedName>
</protein>
<feature type="transmembrane region" description="Helical" evidence="1">
    <location>
        <begin position="312"/>
        <end position="333"/>
    </location>
</feature>
<organism evidence="2 3">
    <name type="scientific">Tetranychus urticae</name>
    <name type="common">Two-spotted spider mite</name>
    <dbReference type="NCBI Taxonomy" id="32264"/>
    <lineage>
        <taxon>Eukaryota</taxon>
        <taxon>Metazoa</taxon>
        <taxon>Ecdysozoa</taxon>
        <taxon>Arthropoda</taxon>
        <taxon>Chelicerata</taxon>
        <taxon>Arachnida</taxon>
        <taxon>Acari</taxon>
        <taxon>Acariformes</taxon>
        <taxon>Trombidiformes</taxon>
        <taxon>Prostigmata</taxon>
        <taxon>Eleutherengona</taxon>
        <taxon>Raphignathae</taxon>
        <taxon>Tetranychoidea</taxon>
        <taxon>Tetranychidae</taxon>
        <taxon>Tetranychus</taxon>
    </lineage>
</organism>
<feature type="transmembrane region" description="Helical" evidence="1">
    <location>
        <begin position="244"/>
        <end position="263"/>
    </location>
</feature>
<feature type="transmembrane region" description="Helical" evidence="1">
    <location>
        <begin position="339"/>
        <end position="362"/>
    </location>
</feature>
<keyword evidence="3" id="KW-1185">Reference proteome</keyword>
<sequence length="438" mass="50764">MAMNEKSVSIKIRDSFLDLQHFLSDSIAIPDSHEFDAKVRDLVRRTERLTIVFQVVRNGLNQTDVPNVNAFGYRHLNLVDWIIAITSLANLFRLFVLIFIADEPISIYFGDFFFRSKDRLPCLSLCAMAIVMMVTVREWVLYFEAKGKLKVLSIWKDYRDGANLDKLCMKKLNIKRFRFTIYFASLIFYYVMIVVPFFMTFLFFTPLLTNPWTYKIPRLAFYGTIWTFSLIIACTFLLNFLYGFGWFILCTFSFHLFWLLDLLDRAGFLLNKTNAIIYTEKDVRTFCLLIIHRLNSFELTSRKLRYLMLHNVLVYSVLADVYIFLGVIVRVYNDIVANSIAISGISALMAIGLSGLILGNLIGKLDSLTIRLHQITIMRKFSLNTMSKALEIMDRVAGPYNGVKVGDFITIDKTFFILFILENISTLMLITINVRPLI</sequence>
<keyword evidence="1" id="KW-1133">Transmembrane helix</keyword>
<feature type="transmembrane region" description="Helical" evidence="1">
    <location>
        <begin position="122"/>
        <end position="142"/>
    </location>
</feature>
<evidence type="ECO:0000313" key="3">
    <source>
        <dbReference type="Proteomes" id="UP000015104"/>
    </source>
</evidence>
<dbReference type="EMBL" id="CAEY01000164">
    <property type="status" value="NOT_ANNOTATED_CDS"/>
    <property type="molecule type" value="Genomic_DNA"/>
</dbReference>
<reference evidence="2" key="2">
    <citation type="submission" date="2015-06" db="UniProtKB">
        <authorList>
            <consortium name="EnsemblMetazoa"/>
        </authorList>
    </citation>
    <scope>IDENTIFICATION</scope>
</reference>
<feature type="transmembrane region" description="Helical" evidence="1">
    <location>
        <begin position="219"/>
        <end position="238"/>
    </location>
</feature>
<feature type="transmembrane region" description="Helical" evidence="1">
    <location>
        <begin position="81"/>
        <end position="101"/>
    </location>
</feature>
<dbReference type="HOGENOM" id="CLU_048807_0_0_1"/>
<feature type="transmembrane region" description="Helical" evidence="1">
    <location>
        <begin position="414"/>
        <end position="434"/>
    </location>
</feature>
<evidence type="ECO:0000256" key="1">
    <source>
        <dbReference type="SAM" id="Phobius"/>
    </source>
</evidence>
<accession>T1KKQ9</accession>
<feature type="transmembrane region" description="Helical" evidence="1">
    <location>
        <begin position="179"/>
        <end position="207"/>
    </location>
</feature>
<dbReference type="AlphaFoldDB" id="T1KKQ9"/>
<keyword evidence="1" id="KW-0812">Transmembrane</keyword>
<evidence type="ECO:0000313" key="2">
    <source>
        <dbReference type="EnsemblMetazoa" id="tetur13g04650.1"/>
    </source>
</evidence>